<dbReference type="AlphaFoldDB" id="A0A482TQY2"/>
<dbReference type="PANTHER" id="PTHR40042:SF1">
    <property type="entry name" value="DUF1405 DOMAIN-CONTAINING PROTEIN"/>
    <property type="match status" value="1"/>
</dbReference>
<evidence type="ECO:0000313" key="2">
    <source>
        <dbReference type="EMBL" id="RYJ14359.1"/>
    </source>
</evidence>
<keyword evidence="1" id="KW-1133">Transmembrane helix</keyword>
<feature type="transmembrane region" description="Helical" evidence="1">
    <location>
        <begin position="170"/>
        <end position="188"/>
    </location>
</feature>
<feature type="transmembrane region" description="Helical" evidence="1">
    <location>
        <begin position="33"/>
        <end position="52"/>
    </location>
</feature>
<dbReference type="PANTHER" id="PTHR40042">
    <property type="entry name" value="HYPOTHETICAL MEMBRANE SPANNING PROTEIN"/>
    <property type="match status" value="1"/>
</dbReference>
<dbReference type="Proteomes" id="UP000294028">
    <property type="component" value="Unassembled WGS sequence"/>
</dbReference>
<feature type="transmembrane region" description="Helical" evidence="1">
    <location>
        <begin position="72"/>
        <end position="91"/>
    </location>
</feature>
<organism evidence="2 3">
    <name type="scientific">Halogeometricum borinquense</name>
    <dbReference type="NCBI Taxonomy" id="60847"/>
    <lineage>
        <taxon>Archaea</taxon>
        <taxon>Methanobacteriati</taxon>
        <taxon>Methanobacteriota</taxon>
        <taxon>Stenosarchaea group</taxon>
        <taxon>Halobacteria</taxon>
        <taxon>Halobacteriales</taxon>
        <taxon>Haloferacaceae</taxon>
        <taxon>Halogeometricum</taxon>
    </lineage>
</organism>
<reference evidence="2 3" key="1">
    <citation type="submission" date="2018-12" db="EMBL/GenBank/DDBJ databases">
        <title>Genome analysis provides insights into bioremediation potentialities of Halogeometricum borinquense strain N11.</title>
        <authorList>
            <person name="Najjari A."/>
            <person name="Youssef N."/>
            <person name="Fhoula I."/>
            <person name="Ben Dhia O."/>
            <person name="Mahjoubi M."/>
            <person name="Ouzari H.I."/>
            <person name="Cherif A."/>
        </authorList>
    </citation>
    <scope>NUCLEOTIDE SEQUENCE [LARGE SCALE GENOMIC DNA]</scope>
    <source>
        <strain evidence="2 3">N11</strain>
    </source>
</reference>
<dbReference type="EMBL" id="RZHH01000002">
    <property type="protein sequence ID" value="RYJ14359.1"/>
    <property type="molecule type" value="Genomic_DNA"/>
</dbReference>
<feature type="transmembrane region" description="Helical" evidence="1">
    <location>
        <begin position="103"/>
        <end position="123"/>
    </location>
</feature>
<feature type="transmembrane region" description="Helical" evidence="1">
    <location>
        <begin position="143"/>
        <end position="163"/>
    </location>
</feature>
<dbReference type="InterPro" id="IPR009845">
    <property type="entry name" value="DUF1405"/>
</dbReference>
<keyword evidence="1" id="KW-0472">Membrane</keyword>
<dbReference type="RefSeq" id="WP_006053720.1">
    <property type="nucleotide sequence ID" value="NZ_RZHH01000002.1"/>
</dbReference>
<proteinExistence type="predicted"/>
<dbReference type="GeneID" id="9992719"/>
<dbReference type="OMA" id="HTLAFVW"/>
<accession>A0A482TQY2</accession>
<name>A0A482TQY2_9EURY</name>
<comment type="caution">
    <text evidence="2">The sequence shown here is derived from an EMBL/GenBank/DDBJ whole genome shotgun (WGS) entry which is preliminary data.</text>
</comment>
<evidence type="ECO:0000256" key="1">
    <source>
        <dbReference type="SAM" id="Phobius"/>
    </source>
</evidence>
<keyword evidence="1" id="KW-0812">Transmembrane</keyword>
<gene>
    <name evidence="2" type="ORF">ELS19_10620</name>
</gene>
<feature type="transmembrane region" description="Helical" evidence="1">
    <location>
        <begin position="200"/>
        <end position="221"/>
    </location>
</feature>
<evidence type="ECO:0000313" key="3">
    <source>
        <dbReference type="Proteomes" id="UP000294028"/>
    </source>
</evidence>
<sequence length="240" mass="26590">MDDATTEGTTGTTLRRPIPERWVQYYLGNGPSLAWLLVVNAAAFLVGVSFYVHSDPSLRDVSSLLYPLFGDSPTALALGTLSLATLLPHLGNRVRDAPTNYPLTVIHTLAFVWLVKYGVWTVVALNLRPDLYFGFTPDLLWDYWGIMLTHLFFLVEALLIPYYGKTTRSALALALALAFVNDVYDYGFGFYPPLKYEAGVLLTAITIALSVLSVALAAWLFDRQESNTMRTDAVSAAERQ</sequence>
<dbReference type="Pfam" id="PF07187">
    <property type="entry name" value="DUF1405"/>
    <property type="match status" value="1"/>
</dbReference>
<protein>
    <submittedName>
        <fullName evidence="2">DUF1405 domain-containing protein</fullName>
    </submittedName>
</protein>